<evidence type="ECO:0000313" key="5">
    <source>
        <dbReference type="Proteomes" id="UP000037962"/>
    </source>
</evidence>
<sequence>MPTGSHHQPFSQFRGVVDTGGRQMLAAGSHHPPGQLGTIGSAAPIAGDMPESAVIGINVAAAVMSRRRVIKFMRTTSGIG</sequence>
<keyword evidence="5" id="KW-1185">Reference proteome</keyword>
<reference evidence="4 5" key="1">
    <citation type="submission" date="2015-09" db="EMBL/GenBank/DDBJ databases">
        <title>Genome Sequences of Mycobacterium immunogenum Isolates, Recuperated from a Chloraminated Drinking Water Distribution System Simulator Subjected to Episodes of Nitrification.</title>
        <authorList>
            <person name="Gomez-Alvarez V."/>
            <person name="Revetta R.P."/>
        </authorList>
    </citation>
    <scope>NUCLEOTIDE SEQUENCE [LARGE SCALE GENOMIC DNA]</scope>
    <source>
        <strain evidence="2 4">H008</strain>
        <strain evidence="3 5">H076</strain>
    </source>
</reference>
<evidence type="ECO:0000313" key="3">
    <source>
        <dbReference type="EMBL" id="KPG21266.1"/>
    </source>
</evidence>
<evidence type="ECO:0000256" key="1">
    <source>
        <dbReference type="SAM" id="MobiDB-lite"/>
    </source>
</evidence>
<dbReference type="EMBL" id="LJFS01000073">
    <property type="protein sequence ID" value="KPG21266.1"/>
    <property type="molecule type" value="Genomic_DNA"/>
</dbReference>
<evidence type="ECO:0000313" key="2">
    <source>
        <dbReference type="EMBL" id="KPG06947.1"/>
    </source>
</evidence>
<organism evidence="2 4">
    <name type="scientific">Mycobacteroides immunogenum</name>
    <dbReference type="NCBI Taxonomy" id="83262"/>
    <lineage>
        <taxon>Bacteria</taxon>
        <taxon>Bacillati</taxon>
        <taxon>Actinomycetota</taxon>
        <taxon>Actinomycetes</taxon>
        <taxon>Mycobacteriales</taxon>
        <taxon>Mycobacteriaceae</taxon>
        <taxon>Mycobacteroides</taxon>
    </lineage>
</organism>
<feature type="region of interest" description="Disordered" evidence="1">
    <location>
        <begin position="23"/>
        <end position="42"/>
    </location>
</feature>
<proteinExistence type="predicted"/>
<dbReference type="Proteomes" id="UP000037962">
    <property type="component" value="Unassembled WGS sequence"/>
</dbReference>
<evidence type="ECO:0000313" key="4">
    <source>
        <dbReference type="Proteomes" id="UP000037843"/>
    </source>
</evidence>
<dbReference type="KEGG" id="miz:BAB75_13275"/>
<comment type="caution">
    <text evidence="2">The sequence shown here is derived from an EMBL/GenBank/DDBJ whole genome shotgun (WGS) entry which is preliminary data.</text>
</comment>
<accession>A0A7V8LLX2</accession>
<protein>
    <submittedName>
        <fullName evidence="2">Uncharacterized protein</fullName>
    </submittedName>
</protein>
<name>A0A7V8LLX2_9MYCO</name>
<dbReference type="Proteomes" id="UP000037843">
    <property type="component" value="Unassembled WGS sequence"/>
</dbReference>
<dbReference type="AlphaFoldDB" id="A0A7V8LLX2"/>
<dbReference type="EMBL" id="LJFO01000012">
    <property type="protein sequence ID" value="KPG06947.1"/>
    <property type="molecule type" value="Genomic_DNA"/>
</dbReference>
<gene>
    <name evidence="2" type="ORF">AN908_20320</name>
    <name evidence="3" type="ORF">AN912_29515</name>
</gene>